<feature type="region of interest" description="Disordered" evidence="1">
    <location>
        <begin position="77"/>
        <end position="120"/>
    </location>
</feature>
<keyword evidence="3" id="KW-1185">Reference proteome</keyword>
<evidence type="ECO:0000313" key="2">
    <source>
        <dbReference type="EMBL" id="KAL1264981.1"/>
    </source>
</evidence>
<name>A0ABR3MIU1_9TELE</name>
<feature type="compositionally biased region" description="Basic and acidic residues" evidence="1">
    <location>
        <begin position="77"/>
        <end position="114"/>
    </location>
</feature>
<protein>
    <submittedName>
        <fullName evidence="2">Uncharacterized protein</fullName>
    </submittedName>
</protein>
<sequence>MLVHLNSPSSSGFTGSTASRSIQFARAPIKMMDRLPEVSPIGFPWLKSSAGHAPTLRLVVLHVAKCRQAVLKAVPDRDYRSDSTLAEHARGSERGRGESERETEGKRERERDFSPRAGSTFARWHQIQGCCPS</sequence>
<accession>A0ABR3MIU1</accession>
<proteinExistence type="predicted"/>
<dbReference type="EMBL" id="JAYMGO010000011">
    <property type="protein sequence ID" value="KAL1264981.1"/>
    <property type="molecule type" value="Genomic_DNA"/>
</dbReference>
<comment type="caution">
    <text evidence="2">The sequence shown here is derived from an EMBL/GenBank/DDBJ whole genome shotgun (WGS) entry which is preliminary data.</text>
</comment>
<evidence type="ECO:0000256" key="1">
    <source>
        <dbReference type="SAM" id="MobiDB-lite"/>
    </source>
</evidence>
<gene>
    <name evidence="2" type="ORF">QQF64_003008</name>
</gene>
<organism evidence="2 3">
    <name type="scientific">Cirrhinus molitorella</name>
    <name type="common">mud carp</name>
    <dbReference type="NCBI Taxonomy" id="172907"/>
    <lineage>
        <taxon>Eukaryota</taxon>
        <taxon>Metazoa</taxon>
        <taxon>Chordata</taxon>
        <taxon>Craniata</taxon>
        <taxon>Vertebrata</taxon>
        <taxon>Euteleostomi</taxon>
        <taxon>Actinopterygii</taxon>
        <taxon>Neopterygii</taxon>
        <taxon>Teleostei</taxon>
        <taxon>Ostariophysi</taxon>
        <taxon>Cypriniformes</taxon>
        <taxon>Cyprinidae</taxon>
        <taxon>Labeoninae</taxon>
        <taxon>Labeonini</taxon>
        <taxon>Cirrhinus</taxon>
    </lineage>
</organism>
<dbReference type="Proteomes" id="UP001558613">
    <property type="component" value="Unassembled WGS sequence"/>
</dbReference>
<reference evidence="2 3" key="1">
    <citation type="submission" date="2023-09" db="EMBL/GenBank/DDBJ databases">
        <authorList>
            <person name="Wang M."/>
        </authorList>
    </citation>
    <scope>NUCLEOTIDE SEQUENCE [LARGE SCALE GENOMIC DNA]</scope>
    <source>
        <strain evidence="2">GT-2023</strain>
        <tissue evidence="2">Liver</tissue>
    </source>
</reference>
<evidence type="ECO:0000313" key="3">
    <source>
        <dbReference type="Proteomes" id="UP001558613"/>
    </source>
</evidence>